<dbReference type="InterPro" id="IPR040153">
    <property type="entry name" value="Rcf2"/>
</dbReference>
<dbReference type="AlphaFoldDB" id="A0A2N3N708"/>
<evidence type="ECO:0000313" key="8">
    <source>
        <dbReference type="EMBL" id="PKS08216.1"/>
    </source>
</evidence>
<dbReference type="PANTHER" id="PTHR28018:SF3">
    <property type="entry name" value="RESPIRATORY SUPERCOMPLEX FACTOR 2, MITOCHONDRIAL"/>
    <property type="match status" value="1"/>
</dbReference>
<name>A0A2N3N708_9PEZI</name>
<feature type="region of interest" description="Disordered" evidence="5">
    <location>
        <begin position="219"/>
        <end position="242"/>
    </location>
</feature>
<dbReference type="GO" id="GO:0005739">
    <property type="term" value="C:mitochondrion"/>
    <property type="evidence" value="ECO:0007669"/>
    <property type="project" value="UniProtKB-SubCell"/>
</dbReference>
<evidence type="ECO:0000256" key="5">
    <source>
        <dbReference type="SAM" id="MobiDB-lite"/>
    </source>
</evidence>
<evidence type="ECO:0000256" key="3">
    <source>
        <dbReference type="ARBA" id="ARBA00022989"/>
    </source>
</evidence>
<keyword evidence="9" id="KW-1185">Reference proteome</keyword>
<dbReference type="InParanoid" id="A0A2N3N708"/>
<feature type="domain" description="HIG1" evidence="7">
    <location>
        <begin position="88"/>
        <end position="179"/>
    </location>
</feature>
<feature type="transmembrane region" description="Helical" evidence="6">
    <location>
        <begin position="116"/>
        <end position="135"/>
    </location>
</feature>
<evidence type="ECO:0000256" key="6">
    <source>
        <dbReference type="SAM" id="Phobius"/>
    </source>
</evidence>
<dbReference type="EMBL" id="NLAX01000697">
    <property type="protein sequence ID" value="PKS08216.1"/>
    <property type="molecule type" value="Genomic_DNA"/>
</dbReference>
<evidence type="ECO:0000256" key="1">
    <source>
        <dbReference type="ARBA" id="ARBA00004173"/>
    </source>
</evidence>
<dbReference type="OrthoDB" id="1915122at2759"/>
<dbReference type="STRING" id="41688.A0A2N3N708"/>
<dbReference type="Pfam" id="PF04588">
    <property type="entry name" value="HIG_1_N"/>
    <property type="match status" value="1"/>
</dbReference>
<sequence>MKVVTKEEEAAHYKEVLKGGAIGGVLGLGLGAVALTTAMRRYQTVRNLTLPFKAFLVSSTGTFGLIVNAERYSIAFQKAKDPMHGYKSKSARTIEEAMANRSTYEKFMTWGRENRYSIVFSSWLASMGVALAIVNRSKYLTAAQKLVQARVYAQGLTVAVLVITAAFEMNDAKTGAGRWQTVLVVDPNDPEHKKLIEKKVHKEEYEGQDRWKDMVAAEERRIAEHKKQQEAQTPASTKTETL</sequence>
<dbReference type="InterPro" id="IPR007667">
    <property type="entry name" value="Hypoxia_induced_domain"/>
</dbReference>
<evidence type="ECO:0000259" key="7">
    <source>
        <dbReference type="PROSITE" id="PS51503"/>
    </source>
</evidence>
<proteinExistence type="predicted"/>
<protein>
    <recommendedName>
        <fullName evidence="7">HIG1 domain-containing protein</fullName>
    </recommendedName>
</protein>
<dbReference type="PROSITE" id="PS51503">
    <property type="entry name" value="HIG1"/>
    <property type="match status" value="1"/>
</dbReference>
<accession>A0A2N3N708</accession>
<feature type="compositionally biased region" description="Polar residues" evidence="5">
    <location>
        <begin position="230"/>
        <end position="242"/>
    </location>
</feature>
<evidence type="ECO:0000256" key="4">
    <source>
        <dbReference type="ARBA" id="ARBA00023136"/>
    </source>
</evidence>
<dbReference type="VEuPathDB" id="FungiDB:jhhlp_005158"/>
<keyword evidence="4 6" id="KW-0472">Membrane</keyword>
<feature type="compositionally biased region" description="Basic and acidic residues" evidence="5">
    <location>
        <begin position="219"/>
        <end position="229"/>
    </location>
</feature>
<organism evidence="8 9">
    <name type="scientific">Lomentospora prolificans</name>
    <dbReference type="NCBI Taxonomy" id="41688"/>
    <lineage>
        <taxon>Eukaryota</taxon>
        <taxon>Fungi</taxon>
        <taxon>Dikarya</taxon>
        <taxon>Ascomycota</taxon>
        <taxon>Pezizomycotina</taxon>
        <taxon>Sordariomycetes</taxon>
        <taxon>Hypocreomycetidae</taxon>
        <taxon>Microascales</taxon>
        <taxon>Microascaceae</taxon>
        <taxon>Lomentospora</taxon>
    </lineage>
</organism>
<reference evidence="8 9" key="1">
    <citation type="journal article" date="2017" name="G3 (Bethesda)">
        <title>First Draft Genome Sequence of the Pathogenic Fungus Lomentospora prolificans (Formerly Scedosporium prolificans).</title>
        <authorList>
            <person name="Luo R."/>
            <person name="Zimin A."/>
            <person name="Workman R."/>
            <person name="Fan Y."/>
            <person name="Pertea G."/>
            <person name="Grossman N."/>
            <person name="Wear M.P."/>
            <person name="Jia B."/>
            <person name="Miller H."/>
            <person name="Casadevall A."/>
            <person name="Timp W."/>
            <person name="Zhang S.X."/>
            <person name="Salzberg S.L."/>
        </authorList>
    </citation>
    <scope>NUCLEOTIDE SEQUENCE [LARGE SCALE GENOMIC DNA]</scope>
    <source>
        <strain evidence="8 9">JHH-5317</strain>
    </source>
</reference>
<feature type="transmembrane region" description="Helical" evidence="6">
    <location>
        <begin position="20"/>
        <end position="38"/>
    </location>
</feature>
<evidence type="ECO:0000256" key="2">
    <source>
        <dbReference type="ARBA" id="ARBA00022692"/>
    </source>
</evidence>
<comment type="subcellular location">
    <subcellularLocation>
        <location evidence="1">Mitochondrion</location>
    </subcellularLocation>
</comment>
<keyword evidence="2 6" id="KW-0812">Transmembrane</keyword>
<dbReference type="FunCoup" id="A0A2N3N708">
    <property type="interactions" value="52"/>
</dbReference>
<dbReference type="Proteomes" id="UP000233524">
    <property type="component" value="Unassembled WGS sequence"/>
</dbReference>
<dbReference type="PANTHER" id="PTHR28018">
    <property type="entry name" value="RESPIRATORY SUPERCOMPLEX FACTOR 2, MITOCHONDRIAL"/>
    <property type="match status" value="1"/>
</dbReference>
<keyword evidence="3 6" id="KW-1133">Transmembrane helix</keyword>
<comment type="caution">
    <text evidence="8">The sequence shown here is derived from an EMBL/GenBank/DDBJ whole genome shotgun (WGS) entry which is preliminary data.</text>
</comment>
<dbReference type="GO" id="GO:0033617">
    <property type="term" value="P:mitochondrial respiratory chain complex IV assembly"/>
    <property type="evidence" value="ECO:0007669"/>
    <property type="project" value="TreeGrafter"/>
</dbReference>
<gene>
    <name evidence="8" type="ORF">jhhlp_005158</name>
</gene>
<evidence type="ECO:0000313" key="9">
    <source>
        <dbReference type="Proteomes" id="UP000233524"/>
    </source>
</evidence>